<evidence type="ECO:0000256" key="1">
    <source>
        <dbReference type="SAM" id="Phobius"/>
    </source>
</evidence>
<protein>
    <submittedName>
        <fullName evidence="2">Uncharacterized protein</fullName>
    </submittedName>
</protein>
<gene>
    <name evidence="2" type="ORF">WDJ61_09975</name>
</gene>
<dbReference type="EMBL" id="CP147404">
    <property type="protein sequence ID" value="WXB91605.1"/>
    <property type="molecule type" value="Genomic_DNA"/>
</dbReference>
<evidence type="ECO:0000313" key="2">
    <source>
        <dbReference type="EMBL" id="WXB91605.1"/>
    </source>
</evidence>
<organism evidence="2 3">
    <name type="scientific">Bacillus kandeliae</name>
    <dbReference type="NCBI Taxonomy" id="3129297"/>
    <lineage>
        <taxon>Bacteria</taxon>
        <taxon>Bacillati</taxon>
        <taxon>Bacillota</taxon>
        <taxon>Bacilli</taxon>
        <taxon>Bacillales</taxon>
        <taxon>Bacillaceae</taxon>
        <taxon>Bacillus</taxon>
    </lineage>
</organism>
<dbReference type="Proteomes" id="UP001387364">
    <property type="component" value="Chromosome"/>
</dbReference>
<proteinExistence type="predicted"/>
<reference evidence="2 3" key="1">
    <citation type="submission" date="2024-02" db="EMBL/GenBank/DDBJ databases">
        <title>Seven novel Bacillus-like species.</title>
        <authorList>
            <person name="Liu G."/>
        </authorList>
    </citation>
    <scope>NUCLEOTIDE SEQUENCE [LARGE SCALE GENOMIC DNA]</scope>
    <source>
        <strain evidence="2 3">FJAT-52991</strain>
    </source>
</reference>
<name>A0ABZ2N2P2_9BACI</name>
<dbReference type="RefSeq" id="WP_338749258.1">
    <property type="nucleotide sequence ID" value="NZ_CP147404.1"/>
</dbReference>
<accession>A0ABZ2N2P2</accession>
<sequence>MNQKKAKIYMWGFIVLGLVSLCTQGMSIPGVLGSQIGVNPFHALKIIALISVMSALVTYFKFVRIKKGETN</sequence>
<keyword evidence="1" id="KW-0812">Transmembrane</keyword>
<keyword evidence="1" id="KW-1133">Transmembrane helix</keyword>
<feature type="transmembrane region" description="Helical" evidence="1">
    <location>
        <begin position="43"/>
        <end position="62"/>
    </location>
</feature>
<keyword evidence="3" id="KW-1185">Reference proteome</keyword>
<keyword evidence="1" id="KW-0472">Membrane</keyword>
<evidence type="ECO:0000313" key="3">
    <source>
        <dbReference type="Proteomes" id="UP001387364"/>
    </source>
</evidence>